<feature type="domain" description="Methyl-accepting transducer" evidence="8">
    <location>
        <begin position="265"/>
        <end position="480"/>
    </location>
</feature>
<evidence type="ECO:0000256" key="6">
    <source>
        <dbReference type="SAM" id="MobiDB-lite"/>
    </source>
</evidence>
<feature type="domain" description="HAMP" evidence="9">
    <location>
        <begin position="208"/>
        <end position="260"/>
    </location>
</feature>
<reference evidence="10 11" key="1">
    <citation type="submission" date="2020-08" db="EMBL/GenBank/DDBJ databases">
        <title>Genomic Encyclopedia of Type Strains, Phase IV (KMG-V): Genome sequencing to study the core and pangenomes of soil and plant-associated prokaryotes.</title>
        <authorList>
            <person name="Whitman W."/>
        </authorList>
    </citation>
    <scope>NUCLEOTIDE SEQUENCE [LARGE SCALE GENOMIC DNA]</scope>
    <source>
        <strain evidence="10 11">SEMIA 4060</strain>
    </source>
</reference>
<dbReference type="AlphaFoldDB" id="A0A7X0IPX7"/>
<dbReference type="SMART" id="SM00283">
    <property type="entry name" value="MA"/>
    <property type="match status" value="1"/>
</dbReference>
<dbReference type="EMBL" id="JACHBG010000003">
    <property type="protein sequence ID" value="MBB6484587.1"/>
    <property type="molecule type" value="Genomic_DNA"/>
</dbReference>
<dbReference type="RefSeq" id="WP_184703436.1">
    <property type="nucleotide sequence ID" value="NZ_JACHBG010000003.1"/>
</dbReference>
<evidence type="ECO:0000256" key="2">
    <source>
        <dbReference type="ARBA" id="ARBA00022500"/>
    </source>
</evidence>
<proteinExistence type="inferred from homology"/>
<evidence type="ECO:0000256" key="3">
    <source>
        <dbReference type="ARBA" id="ARBA00029447"/>
    </source>
</evidence>
<name>A0A7X0IPX7_9HYPH</name>
<dbReference type="Gene3D" id="1.10.287.950">
    <property type="entry name" value="Methyl-accepting chemotaxis protein"/>
    <property type="match status" value="1"/>
</dbReference>
<feature type="region of interest" description="Disordered" evidence="6">
    <location>
        <begin position="551"/>
        <end position="570"/>
    </location>
</feature>
<dbReference type="InterPro" id="IPR004089">
    <property type="entry name" value="MCPsignal_dom"/>
</dbReference>
<evidence type="ECO:0000256" key="4">
    <source>
        <dbReference type="PROSITE-ProRule" id="PRU00284"/>
    </source>
</evidence>
<dbReference type="Pfam" id="PF12729">
    <property type="entry name" value="4HB_MCP_1"/>
    <property type="match status" value="1"/>
</dbReference>
<dbReference type="InterPro" id="IPR024478">
    <property type="entry name" value="HlyB_4HB_MCP"/>
</dbReference>
<dbReference type="GO" id="GO:0007165">
    <property type="term" value="P:signal transduction"/>
    <property type="evidence" value="ECO:0007669"/>
    <property type="project" value="UniProtKB-KW"/>
</dbReference>
<dbReference type="PANTHER" id="PTHR43531:SF11">
    <property type="entry name" value="METHYL-ACCEPTING CHEMOTAXIS PROTEIN 3"/>
    <property type="match status" value="1"/>
</dbReference>
<dbReference type="PROSITE" id="PS50111">
    <property type="entry name" value="CHEMOTAXIS_TRANSDUC_2"/>
    <property type="match status" value="1"/>
</dbReference>
<keyword evidence="7" id="KW-0812">Transmembrane</keyword>
<dbReference type="Pfam" id="PF00015">
    <property type="entry name" value="MCPsignal"/>
    <property type="match status" value="1"/>
</dbReference>
<dbReference type="InterPro" id="IPR003660">
    <property type="entry name" value="HAMP_dom"/>
</dbReference>
<dbReference type="CDD" id="cd06225">
    <property type="entry name" value="HAMP"/>
    <property type="match status" value="1"/>
</dbReference>
<dbReference type="InterPro" id="IPR051310">
    <property type="entry name" value="MCP_chemotaxis"/>
</dbReference>
<dbReference type="SUPFAM" id="SSF58104">
    <property type="entry name" value="Methyl-accepting chemotaxis protein (MCP) signaling domain"/>
    <property type="match status" value="1"/>
</dbReference>
<dbReference type="GO" id="GO:0005886">
    <property type="term" value="C:plasma membrane"/>
    <property type="evidence" value="ECO:0007669"/>
    <property type="project" value="TreeGrafter"/>
</dbReference>
<organism evidence="10 11">
    <name type="scientific">Rhizobium lusitanum</name>
    <dbReference type="NCBI Taxonomy" id="293958"/>
    <lineage>
        <taxon>Bacteria</taxon>
        <taxon>Pseudomonadati</taxon>
        <taxon>Pseudomonadota</taxon>
        <taxon>Alphaproteobacteria</taxon>
        <taxon>Hyphomicrobiales</taxon>
        <taxon>Rhizobiaceae</taxon>
        <taxon>Rhizobium/Agrobacterium group</taxon>
        <taxon>Rhizobium</taxon>
    </lineage>
</organism>
<feature type="compositionally biased region" description="Low complexity" evidence="6">
    <location>
        <begin position="291"/>
        <end position="301"/>
    </location>
</feature>
<evidence type="ECO:0000259" key="8">
    <source>
        <dbReference type="PROSITE" id="PS50111"/>
    </source>
</evidence>
<keyword evidence="4" id="KW-0807">Transducer</keyword>
<evidence type="ECO:0000313" key="11">
    <source>
        <dbReference type="Proteomes" id="UP000565576"/>
    </source>
</evidence>
<keyword evidence="5" id="KW-0175">Coiled coil</keyword>
<sequence length="570" mass="60565">MRFTIKLKLLLTFAVVIAMLLGTAIYSVTTLGQVNDNWSETLTGPAERLRLAQNLDIAVLQQLRQQKNMLLTTSADETKGYIAKSDAARAEFDADLAKILANTTDQDMAHWSQIKDLSVNWRTADDRIRSMMLAGNSAGALQISSTEARETSTKIDNVLAQVFEAERGRLKQADEDAANAYTHARSILIIIASVASILALVSAIWIIVSINKGINRAVKTVQTVAEGDLTEFAAITTRDEVGDLLGHVNSMIERLRGVVADALSASDNVSSGSQQLSAGSEQLSQGATEQASSAEEASASMEEMAANIKQNADNAAQTEKIARQSAKDAEISGQAVDRAVNAMRTIAEKISIVQEIARQTDLLALNAAVEAARAGEHGRGFAVVASEVRKLAERSQAAAAEISSLSGETVSVATEAGDMLSRLVPDIRKTAELVAEISAACREQDIGASQINEAIQQLDKVTQQNAGASEEMSATSEELAAQAEELQASIAFFKVDQANARSKAQPAHNPIHHAMGAVKAKPAVKAPATRAPAARTDNSVAAQQARLKGFTLDMSMGGPDSDDNDFRQSA</sequence>
<dbReference type="PROSITE" id="PS50885">
    <property type="entry name" value="HAMP"/>
    <property type="match status" value="1"/>
</dbReference>
<gene>
    <name evidence="10" type="ORF">GGD46_001865</name>
</gene>
<dbReference type="InterPro" id="IPR004090">
    <property type="entry name" value="Chemotax_Me-accpt_rcpt"/>
</dbReference>
<evidence type="ECO:0000256" key="5">
    <source>
        <dbReference type="SAM" id="Coils"/>
    </source>
</evidence>
<comment type="caution">
    <text evidence="10">The sequence shown here is derived from an EMBL/GenBank/DDBJ whole genome shotgun (WGS) entry which is preliminary data.</text>
</comment>
<dbReference type="Proteomes" id="UP000565576">
    <property type="component" value="Unassembled WGS sequence"/>
</dbReference>
<keyword evidence="2" id="KW-0145">Chemotaxis</keyword>
<keyword evidence="7" id="KW-1133">Transmembrane helix</keyword>
<feature type="transmembrane region" description="Helical" evidence="7">
    <location>
        <begin position="187"/>
        <end position="208"/>
    </location>
</feature>
<protein>
    <submittedName>
        <fullName evidence="10">Methyl-accepting chemotaxis protein</fullName>
    </submittedName>
</protein>
<dbReference type="GO" id="GO:0004888">
    <property type="term" value="F:transmembrane signaling receptor activity"/>
    <property type="evidence" value="ECO:0007669"/>
    <property type="project" value="InterPro"/>
</dbReference>
<feature type="region of interest" description="Disordered" evidence="6">
    <location>
        <begin position="270"/>
        <end position="301"/>
    </location>
</feature>
<comment type="similarity">
    <text evidence="3">Belongs to the methyl-accepting chemotaxis (MCP) protein family.</text>
</comment>
<dbReference type="FunFam" id="1.10.287.950:FF:000001">
    <property type="entry name" value="Methyl-accepting chemotaxis sensory transducer"/>
    <property type="match status" value="1"/>
</dbReference>
<feature type="compositionally biased region" description="Polar residues" evidence="6">
    <location>
        <begin position="270"/>
        <end position="290"/>
    </location>
</feature>
<evidence type="ECO:0000256" key="7">
    <source>
        <dbReference type="SAM" id="Phobius"/>
    </source>
</evidence>
<accession>A0A7X0IPX7</accession>
<evidence type="ECO:0000256" key="1">
    <source>
        <dbReference type="ARBA" id="ARBA00004370"/>
    </source>
</evidence>
<dbReference type="SMART" id="SM00304">
    <property type="entry name" value="HAMP"/>
    <property type="match status" value="1"/>
</dbReference>
<dbReference type="PRINTS" id="PR00260">
    <property type="entry name" value="CHEMTRNSDUCR"/>
</dbReference>
<dbReference type="PANTHER" id="PTHR43531">
    <property type="entry name" value="PROTEIN ICFG"/>
    <property type="match status" value="1"/>
</dbReference>
<evidence type="ECO:0000259" key="9">
    <source>
        <dbReference type="PROSITE" id="PS50885"/>
    </source>
</evidence>
<keyword evidence="7" id="KW-0472">Membrane</keyword>
<evidence type="ECO:0000313" key="10">
    <source>
        <dbReference type="EMBL" id="MBB6484587.1"/>
    </source>
</evidence>
<feature type="coiled-coil region" evidence="5">
    <location>
        <begin position="451"/>
        <end position="489"/>
    </location>
</feature>
<dbReference type="GO" id="GO:0006935">
    <property type="term" value="P:chemotaxis"/>
    <property type="evidence" value="ECO:0007669"/>
    <property type="project" value="UniProtKB-KW"/>
</dbReference>
<comment type="subcellular location">
    <subcellularLocation>
        <location evidence="1">Membrane</location>
    </subcellularLocation>
</comment>
<dbReference type="Pfam" id="PF00672">
    <property type="entry name" value="HAMP"/>
    <property type="match status" value="1"/>
</dbReference>